<protein>
    <submittedName>
        <fullName evidence="2">Uncharacterized protein</fullName>
    </submittedName>
</protein>
<feature type="compositionally biased region" description="Low complexity" evidence="1">
    <location>
        <begin position="130"/>
        <end position="149"/>
    </location>
</feature>
<sequence>MLLDTASNINFLNKDVEEGWELVENLAQSDGNYAEDYDRSYRGSSDSEDKKKIQALHDKIDRLILSQQKQIHYVYEEEQSQVYVVESDQLEEINYIQNQGGYNKGFVNYKANLNFSYRSTNVANPHDQMYPPQQQQLQNNPLVPYNQNQGYAPKPQYQNGYQQQHQNLNAPPGFAN</sequence>
<evidence type="ECO:0000313" key="2">
    <source>
        <dbReference type="EMBL" id="KAL1224847.1"/>
    </source>
</evidence>
<evidence type="ECO:0000256" key="1">
    <source>
        <dbReference type="SAM" id="MobiDB-lite"/>
    </source>
</evidence>
<dbReference type="EMBL" id="JBANAX010000046">
    <property type="protein sequence ID" value="KAL1224847.1"/>
    <property type="molecule type" value="Genomic_DNA"/>
</dbReference>
<comment type="caution">
    <text evidence="2">The sequence shown here is derived from an EMBL/GenBank/DDBJ whole genome shotgun (WGS) entry which is preliminary data.</text>
</comment>
<dbReference type="Proteomes" id="UP001558713">
    <property type="component" value="Unassembled WGS sequence"/>
</dbReference>
<keyword evidence="3" id="KW-1185">Reference proteome</keyword>
<feature type="region of interest" description="Disordered" evidence="1">
    <location>
        <begin position="123"/>
        <end position="158"/>
    </location>
</feature>
<proteinExistence type="predicted"/>
<gene>
    <name evidence="2" type="ORF">V5N11_015625</name>
</gene>
<name>A0ABD1C636_CARAN</name>
<reference evidence="2 3" key="1">
    <citation type="submission" date="2024-04" db="EMBL/GenBank/DDBJ databases">
        <title>Genome assembly C_amara_ONT_v2.</title>
        <authorList>
            <person name="Yant L."/>
            <person name="Moore C."/>
            <person name="Slenker M."/>
        </authorList>
    </citation>
    <scope>NUCLEOTIDE SEQUENCE [LARGE SCALE GENOMIC DNA]</scope>
    <source>
        <tissue evidence="2">Leaf</tissue>
    </source>
</reference>
<evidence type="ECO:0000313" key="3">
    <source>
        <dbReference type="Proteomes" id="UP001558713"/>
    </source>
</evidence>
<dbReference type="AlphaFoldDB" id="A0ABD1C636"/>
<accession>A0ABD1C636</accession>
<organism evidence="2 3">
    <name type="scientific">Cardamine amara subsp. amara</name>
    <dbReference type="NCBI Taxonomy" id="228776"/>
    <lineage>
        <taxon>Eukaryota</taxon>
        <taxon>Viridiplantae</taxon>
        <taxon>Streptophyta</taxon>
        <taxon>Embryophyta</taxon>
        <taxon>Tracheophyta</taxon>
        <taxon>Spermatophyta</taxon>
        <taxon>Magnoliopsida</taxon>
        <taxon>eudicotyledons</taxon>
        <taxon>Gunneridae</taxon>
        <taxon>Pentapetalae</taxon>
        <taxon>rosids</taxon>
        <taxon>malvids</taxon>
        <taxon>Brassicales</taxon>
        <taxon>Brassicaceae</taxon>
        <taxon>Cardamineae</taxon>
        <taxon>Cardamine</taxon>
    </lineage>
</organism>